<dbReference type="SUPFAM" id="SSF52540">
    <property type="entry name" value="P-loop containing nucleoside triphosphate hydrolases"/>
    <property type="match status" value="2"/>
</dbReference>
<dbReference type="Gene3D" id="3.40.50.300">
    <property type="entry name" value="P-loop containing nucleotide triphosphate hydrolases"/>
    <property type="match status" value="2"/>
</dbReference>
<dbReference type="Pfam" id="PF13558">
    <property type="entry name" value="SbcC_Walker_B"/>
    <property type="match status" value="1"/>
</dbReference>
<feature type="coiled-coil region" evidence="1">
    <location>
        <begin position="872"/>
        <end position="899"/>
    </location>
</feature>
<dbReference type="PANTHER" id="PTHR32182:SF19">
    <property type="entry name" value="HOMOLOGY WITH RECF PROTEIN"/>
    <property type="match status" value="1"/>
</dbReference>
<dbReference type="PANTHER" id="PTHR32182">
    <property type="entry name" value="DNA REPLICATION AND REPAIR PROTEIN RECF"/>
    <property type="match status" value="1"/>
</dbReference>
<dbReference type="GO" id="GO:0000731">
    <property type="term" value="P:DNA synthesis involved in DNA repair"/>
    <property type="evidence" value="ECO:0007669"/>
    <property type="project" value="TreeGrafter"/>
</dbReference>
<reference evidence="3" key="1">
    <citation type="submission" date="2018-12" db="EMBL/GenBank/DDBJ databases">
        <title>Tengunoibacter tsumagoiensis gen. nov., sp. nov., Dictyobacter kobayashii sp. nov., D. alpinus sp. nov., and D. joshuensis sp. nov. and description of Dictyobacteraceae fam. nov. within the order Ktedonobacterales isolated from Tengu-no-mugimeshi.</title>
        <authorList>
            <person name="Wang C.M."/>
            <person name="Zheng Y."/>
            <person name="Sakai Y."/>
            <person name="Toyoda A."/>
            <person name="Minakuchi Y."/>
            <person name="Abe K."/>
            <person name="Yokota A."/>
            <person name="Yabe S."/>
        </authorList>
    </citation>
    <scope>NUCLEOTIDE SEQUENCE [LARGE SCALE GENOMIC DNA]</scope>
    <source>
        <strain evidence="3">Uno11</strain>
    </source>
</reference>
<dbReference type="RefSeq" id="WP_126554836.1">
    <property type="nucleotide sequence ID" value="NZ_BIFS01000002.1"/>
</dbReference>
<gene>
    <name evidence="2" type="ORF">KDK_60230</name>
</gene>
<dbReference type="AlphaFoldDB" id="A0A402AT53"/>
<accession>A0A402AT53</accession>
<comment type="caution">
    <text evidence="2">The sequence shown here is derived from an EMBL/GenBank/DDBJ whole genome shotgun (WGS) entry which is preliminary data.</text>
</comment>
<feature type="coiled-coil region" evidence="1">
    <location>
        <begin position="632"/>
        <end position="659"/>
    </location>
</feature>
<name>A0A402AT53_9CHLR</name>
<dbReference type="GO" id="GO:0006302">
    <property type="term" value="P:double-strand break repair"/>
    <property type="evidence" value="ECO:0007669"/>
    <property type="project" value="TreeGrafter"/>
</dbReference>
<dbReference type="GO" id="GO:0005524">
    <property type="term" value="F:ATP binding"/>
    <property type="evidence" value="ECO:0007669"/>
    <property type="project" value="UniProtKB-KW"/>
</dbReference>
<dbReference type="EMBL" id="BIFS01000002">
    <property type="protein sequence ID" value="GCE22223.1"/>
    <property type="molecule type" value="Genomic_DNA"/>
</dbReference>
<dbReference type="Gene3D" id="1.10.287.1490">
    <property type="match status" value="1"/>
</dbReference>
<keyword evidence="2" id="KW-0067">ATP-binding</keyword>
<evidence type="ECO:0000313" key="3">
    <source>
        <dbReference type="Proteomes" id="UP000287188"/>
    </source>
</evidence>
<feature type="coiled-coil region" evidence="1">
    <location>
        <begin position="402"/>
        <end position="429"/>
    </location>
</feature>
<keyword evidence="3" id="KW-1185">Reference proteome</keyword>
<dbReference type="OrthoDB" id="174137at2"/>
<keyword evidence="1" id="KW-0175">Coiled coil</keyword>
<dbReference type="Proteomes" id="UP000287188">
    <property type="component" value="Unassembled WGS sequence"/>
</dbReference>
<feature type="coiled-coil region" evidence="1">
    <location>
        <begin position="684"/>
        <end position="727"/>
    </location>
</feature>
<evidence type="ECO:0000313" key="2">
    <source>
        <dbReference type="EMBL" id="GCE22223.1"/>
    </source>
</evidence>
<sequence>MEPLSLKPQMLDIGTSMTGFRLMQLEVYNWGTFNQRVWKMSPGGGTALLTGANASGKSTLVDALLTLLVPYNRRTYNQASGTEKHRERDERTYILGAWSKQKDSGSSQARPEYLRDKTSYSVLLAVFHNDQSRRDVTLAQVLRVQDDGISKFFVVAPLALTIVEHFRLTGTLTELRKQLRASGAEVYNEFAAYSRQIRHLMNVRSEKAFDLFNQIVSMKEIGGLNTFVRDHMLEKTDIQHRIAQLHANFENLTRSHDAILLAQKQLDILRPLCDEANKYVELQIRISEAQRCIDLVPFYIIKSKLNLLEGALATAELKREDLQDQLSGVSERLKDLKQQEIDLHVALSNNQIGQQIARLNLQLNHRLSEQRSKEKETHRYNALAESLGLAGYRDKTTFYATIQQAKSFLDQMNAELEEFKDERDTVMQQLTTTKGISESLYDEITSLRERKSQIPNLDIAIRRQLAIDLHIVEDELPFIGELLRVRENEQLWEAATERLLHHFALQVLVPEQWYHQVSRFVEKTHLGRRFVYHRVAVGQRTPRNTNLPYHNMLYNKLEIKAGTAFSDWLAAEIIDRYDYLCCETLEEFQQARRALTVKGQIKHSAVLHEKDDRQQLGDRTFYVLGWNNKEKLVVLEKQLAKQKEDFSRLQAAVANLEKHQKQGQGKQQGLQRFLEFEHFTTIDWRTEEQAVLALQAQIQDLEKNSSLAELRRQLKGVEEELSSGQENYNHLNGSIATFQHDIETYTNQQEQCHKTYKKLGSERAAQLAHLEKEHGSKELTLETVDKEESVLTMFYTRRINSLQGTLNPLGPQMVLRMQELRGTSAKIAQEVDTSLEAIDQYKQYYEQIKREDLPRHSKRFKELLNDNVIIDINSFKAGLEQQEKEIEESIEKLNRSLGRIDYTPLTYIQLCCERTHDQQVRDFKMELRACLPDVSQQRTPEANEVSFQRIHALLQRFQQEERWTTKVTDVRNWLDFSAEELYREDGKRKNYYSDSSGKSGGQKTKLAYTILASAIAYQYGLDQEEGHERTFRFVVVDEAFSKSDEMNARYAMELFKQLELQLLVVTPLDKIHVIEPYISACHYVVNTEEENDSKVYNLSIEQYYQQKREIEMGVMISDYAD</sequence>
<keyword evidence="2" id="KW-0547">Nucleotide-binding</keyword>
<organism evidence="2 3">
    <name type="scientific">Dictyobacter kobayashii</name>
    <dbReference type="NCBI Taxonomy" id="2014872"/>
    <lineage>
        <taxon>Bacteria</taxon>
        <taxon>Bacillati</taxon>
        <taxon>Chloroflexota</taxon>
        <taxon>Ktedonobacteria</taxon>
        <taxon>Ktedonobacterales</taxon>
        <taxon>Dictyobacteraceae</taxon>
        <taxon>Dictyobacter</taxon>
    </lineage>
</organism>
<dbReference type="InterPro" id="IPR027417">
    <property type="entry name" value="P-loop_NTPase"/>
</dbReference>
<evidence type="ECO:0000256" key="1">
    <source>
        <dbReference type="SAM" id="Coils"/>
    </source>
</evidence>
<dbReference type="Pfam" id="PF13555">
    <property type="entry name" value="AAA_29"/>
    <property type="match status" value="1"/>
</dbReference>
<protein>
    <submittedName>
        <fullName evidence="2">ATP-binding protein</fullName>
    </submittedName>
</protein>
<proteinExistence type="predicted"/>
<feature type="coiled-coil region" evidence="1">
    <location>
        <begin position="305"/>
        <end position="339"/>
    </location>
</feature>